<accession>A0A380H2Q3</accession>
<dbReference type="Proteomes" id="UP000255425">
    <property type="component" value="Unassembled WGS sequence"/>
</dbReference>
<evidence type="ECO:0000313" key="5">
    <source>
        <dbReference type="Proteomes" id="UP000255425"/>
    </source>
</evidence>
<evidence type="ECO:0000259" key="3">
    <source>
        <dbReference type="PROSITE" id="PS51186"/>
    </source>
</evidence>
<keyword evidence="2 4" id="KW-0012">Acyltransferase</keyword>
<protein>
    <submittedName>
        <fullName evidence="4">Transcription repressor of sporulation, septation and degradation PaiA</fullName>
        <ecNumber evidence="4">2.3.1.-</ecNumber>
    </submittedName>
</protein>
<dbReference type="GO" id="GO:0016747">
    <property type="term" value="F:acyltransferase activity, transferring groups other than amino-acyl groups"/>
    <property type="evidence" value="ECO:0007669"/>
    <property type="project" value="InterPro"/>
</dbReference>
<dbReference type="CDD" id="cd04301">
    <property type="entry name" value="NAT_SF"/>
    <property type="match status" value="1"/>
</dbReference>
<dbReference type="EMBL" id="UHDZ01000001">
    <property type="protein sequence ID" value="SUM68958.1"/>
    <property type="molecule type" value="Genomic_DNA"/>
</dbReference>
<evidence type="ECO:0000256" key="2">
    <source>
        <dbReference type="ARBA" id="ARBA00023315"/>
    </source>
</evidence>
<organism evidence="4 5">
    <name type="scientific">Staphylococcus saccharolyticus</name>
    <dbReference type="NCBI Taxonomy" id="33028"/>
    <lineage>
        <taxon>Bacteria</taxon>
        <taxon>Bacillati</taxon>
        <taxon>Bacillota</taxon>
        <taxon>Bacilli</taxon>
        <taxon>Bacillales</taxon>
        <taxon>Staphylococcaceae</taxon>
        <taxon>Staphylococcus</taxon>
    </lineage>
</organism>
<dbReference type="GeneID" id="63934891"/>
<feature type="domain" description="N-acetyltransferase" evidence="3">
    <location>
        <begin position="3"/>
        <end position="171"/>
    </location>
</feature>
<dbReference type="InterPro" id="IPR016181">
    <property type="entry name" value="Acyl_CoA_acyltransferase"/>
</dbReference>
<evidence type="ECO:0000313" key="4">
    <source>
        <dbReference type="EMBL" id="SUM68958.1"/>
    </source>
</evidence>
<gene>
    <name evidence="4" type="primary">paiA</name>
    <name evidence="4" type="ORF">NCTC11807_00690</name>
</gene>
<dbReference type="PANTHER" id="PTHR42919">
    <property type="entry name" value="N-ALPHA-ACETYLTRANSFERASE"/>
    <property type="match status" value="1"/>
</dbReference>
<dbReference type="PANTHER" id="PTHR42919:SF8">
    <property type="entry name" value="N-ALPHA-ACETYLTRANSFERASE 50"/>
    <property type="match status" value="1"/>
</dbReference>
<reference evidence="4 5" key="1">
    <citation type="submission" date="2018-06" db="EMBL/GenBank/DDBJ databases">
        <authorList>
            <consortium name="Pathogen Informatics"/>
            <person name="Doyle S."/>
        </authorList>
    </citation>
    <scope>NUCLEOTIDE SEQUENCE [LARGE SCALE GENOMIC DNA]</scope>
    <source>
        <strain evidence="4 5">NCTC11807</strain>
    </source>
</reference>
<dbReference type="RefSeq" id="WP_115312754.1">
    <property type="nucleotide sequence ID" value="NZ_CP066042.1"/>
</dbReference>
<dbReference type="AlphaFoldDB" id="A0A380H2Q3"/>
<keyword evidence="5" id="KW-1185">Reference proteome</keyword>
<keyword evidence="1 4" id="KW-0808">Transferase</keyword>
<name>A0A380H2Q3_9STAP</name>
<dbReference type="EC" id="2.3.1.-" evidence="4"/>
<dbReference type="PROSITE" id="PS51186">
    <property type="entry name" value="GNAT"/>
    <property type="match status" value="1"/>
</dbReference>
<dbReference type="Pfam" id="PF00583">
    <property type="entry name" value="Acetyltransf_1"/>
    <property type="match status" value="1"/>
</dbReference>
<dbReference type="InterPro" id="IPR051556">
    <property type="entry name" value="N-term/lysine_N-AcTrnsfr"/>
</dbReference>
<sequence length="171" mass="20317">MTEIIRQVKKEEVEQLHAIAKRTFYETFKESYSDKDFEAFFASAYNIEQLEKEVAQIYSFHYFYEVNSKIVGYLKLDINDAQTEDKGDDYLEIQRIYFGKAYQGGGRGKQFIELAIQKAIKYHKSKVWLGVWKHNLQAMDFYDKMDFHVTVTHEFYTGDVIDKDLIMEKVL</sequence>
<dbReference type="InterPro" id="IPR000182">
    <property type="entry name" value="GNAT_dom"/>
</dbReference>
<dbReference type="SUPFAM" id="SSF55729">
    <property type="entry name" value="Acyl-CoA N-acyltransferases (Nat)"/>
    <property type="match status" value="1"/>
</dbReference>
<dbReference type="Gene3D" id="3.40.630.30">
    <property type="match status" value="1"/>
</dbReference>
<evidence type="ECO:0000256" key="1">
    <source>
        <dbReference type="ARBA" id="ARBA00022679"/>
    </source>
</evidence>
<proteinExistence type="predicted"/>